<dbReference type="Pfam" id="PF03601">
    <property type="entry name" value="Cons_hypoth698"/>
    <property type="match status" value="1"/>
</dbReference>
<dbReference type="Proteomes" id="UP000199048">
    <property type="component" value="Unassembled WGS sequence"/>
</dbReference>
<evidence type="ECO:0000256" key="6">
    <source>
        <dbReference type="ARBA" id="ARBA00023136"/>
    </source>
</evidence>
<evidence type="ECO:0000256" key="3">
    <source>
        <dbReference type="ARBA" id="ARBA00022475"/>
    </source>
</evidence>
<accession>A0A1I4QEA9</accession>
<keyword evidence="10" id="KW-1185">Reference proteome</keyword>
<proteinExistence type="inferred from homology"/>
<keyword evidence="5 8" id="KW-1133">Transmembrane helix</keyword>
<comment type="subcellular location">
    <subcellularLocation>
        <location evidence="1">Cell membrane</location>
        <topology evidence="1">Multi-pass membrane protein</topology>
    </subcellularLocation>
</comment>
<feature type="transmembrane region" description="Helical" evidence="8">
    <location>
        <begin position="438"/>
        <end position="465"/>
    </location>
</feature>
<feature type="transmembrane region" description="Helical" evidence="8">
    <location>
        <begin position="165"/>
        <end position="185"/>
    </location>
</feature>
<organism evidence="9 10">
    <name type="scientific">Methylobacterium pseudosasicola</name>
    <dbReference type="NCBI Taxonomy" id="582667"/>
    <lineage>
        <taxon>Bacteria</taxon>
        <taxon>Pseudomonadati</taxon>
        <taxon>Pseudomonadota</taxon>
        <taxon>Alphaproteobacteria</taxon>
        <taxon>Hyphomicrobiales</taxon>
        <taxon>Methylobacteriaceae</taxon>
        <taxon>Methylobacterium</taxon>
    </lineage>
</organism>
<dbReference type="AlphaFoldDB" id="A0A1I4QEA9"/>
<feature type="region of interest" description="Disordered" evidence="7">
    <location>
        <begin position="1"/>
        <end position="22"/>
    </location>
</feature>
<feature type="transmembrane region" description="Helical" evidence="8">
    <location>
        <begin position="408"/>
        <end position="426"/>
    </location>
</feature>
<feature type="transmembrane region" description="Helical" evidence="8">
    <location>
        <begin position="138"/>
        <end position="159"/>
    </location>
</feature>
<name>A0A1I4QEA9_9HYPH</name>
<evidence type="ECO:0000256" key="7">
    <source>
        <dbReference type="SAM" id="MobiDB-lite"/>
    </source>
</evidence>
<feature type="transmembrane region" description="Helical" evidence="8">
    <location>
        <begin position="332"/>
        <end position="349"/>
    </location>
</feature>
<dbReference type="PANTHER" id="PTHR30106:SF1">
    <property type="entry name" value="UPF0324 MEMBRANE PROTEIN FN0533"/>
    <property type="match status" value="1"/>
</dbReference>
<evidence type="ECO:0000256" key="8">
    <source>
        <dbReference type="SAM" id="Phobius"/>
    </source>
</evidence>
<keyword evidence="6 8" id="KW-0472">Membrane</keyword>
<dbReference type="OrthoDB" id="9766798at2"/>
<feature type="compositionally biased region" description="Polar residues" evidence="7">
    <location>
        <begin position="1"/>
        <end position="21"/>
    </location>
</feature>
<feature type="transmembrane region" description="Helical" evidence="8">
    <location>
        <begin position="32"/>
        <end position="60"/>
    </location>
</feature>
<feature type="transmembrane region" description="Helical" evidence="8">
    <location>
        <begin position="250"/>
        <end position="270"/>
    </location>
</feature>
<reference evidence="10" key="1">
    <citation type="submission" date="2016-10" db="EMBL/GenBank/DDBJ databases">
        <authorList>
            <person name="Varghese N."/>
            <person name="Submissions S."/>
        </authorList>
    </citation>
    <scope>NUCLEOTIDE SEQUENCE [LARGE SCALE GENOMIC DNA]</scope>
    <source>
        <strain evidence="10">BL36</strain>
    </source>
</reference>
<feature type="transmembrane region" description="Helical" evidence="8">
    <location>
        <begin position="370"/>
        <end position="388"/>
    </location>
</feature>
<dbReference type="RefSeq" id="WP_092044429.1">
    <property type="nucleotide sequence ID" value="NZ_FOTK01000029.1"/>
</dbReference>
<evidence type="ECO:0000256" key="1">
    <source>
        <dbReference type="ARBA" id="ARBA00004651"/>
    </source>
</evidence>
<evidence type="ECO:0000313" key="9">
    <source>
        <dbReference type="EMBL" id="SFM37963.1"/>
    </source>
</evidence>
<gene>
    <name evidence="9" type="ORF">SAMN05192568_102950</name>
</gene>
<dbReference type="PANTHER" id="PTHR30106">
    <property type="entry name" value="INNER MEMBRANE PROTEIN YEIH-RELATED"/>
    <property type="match status" value="1"/>
</dbReference>
<feature type="transmembrane region" description="Helical" evidence="8">
    <location>
        <begin position="192"/>
        <end position="212"/>
    </location>
</feature>
<dbReference type="GO" id="GO:0005886">
    <property type="term" value="C:plasma membrane"/>
    <property type="evidence" value="ECO:0007669"/>
    <property type="project" value="UniProtKB-SubCell"/>
</dbReference>
<dbReference type="EMBL" id="FOTK01000029">
    <property type="protein sequence ID" value="SFM37963.1"/>
    <property type="molecule type" value="Genomic_DNA"/>
</dbReference>
<feature type="transmembrane region" description="Helical" evidence="8">
    <location>
        <begin position="218"/>
        <end position="238"/>
    </location>
</feature>
<sequence>MGSGASISATQERASPDSGSGWSELWRKEDWWAVWVGLATVLIAYAAFAQGTSIGWIAVAPAKWSSPDQLLAQLSADATRYVAQFVVFAAVFAVALAAIGQRPSAFLGSFVLVYVVSLAIFVLGAWDQAQTYNLEPPLIALFLGLLIANTTGIPAALSGAFRVEFYIKLGIVLLGATLPFTLILWAGPVAILQASIVSILTFLVIFFVARRLGLDHRLAATLGAGGAVCGVSASIAIAGAVRARKEDPPIAITLVVLWAIVLIFLLPLVARALGLPAGVGGAWIGTSEFADAAGFAAAQAYGGLAGPETGIAGTADQAVWAYTLIKVVGRDVWIGIWALVLSLISVTYWERSGTSGSVEVGQIWWRFPKFVIGFLLASLLVTVVTRGISFADYNAQVKPTLIAPITSLRIWAFTFSFLSIGLTTRFRDFAPAGGRPAIAFTAGVAVNLVVGFVLSVLVFGSYWAALAK</sequence>
<evidence type="ECO:0000256" key="2">
    <source>
        <dbReference type="ARBA" id="ARBA00007977"/>
    </source>
</evidence>
<evidence type="ECO:0000256" key="4">
    <source>
        <dbReference type="ARBA" id="ARBA00022692"/>
    </source>
</evidence>
<evidence type="ECO:0000313" key="10">
    <source>
        <dbReference type="Proteomes" id="UP000199048"/>
    </source>
</evidence>
<keyword evidence="3" id="KW-1003">Cell membrane</keyword>
<feature type="transmembrane region" description="Helical" evidence="8">
    <location>
        <begin position="81"/>
        <end position="99"/>
    </location>
</feature>
<protein>
    <submittedName>
        <fullName evidence="9">Uncharacterized membrane protein YadS</fullName>
    </submittedName>
</protein>
<evidence type="ECO:0000256" key="5">
    <source>
        <dbReference type="ARBA" id="ARBA00022989"/>
    </source>
</evidence>
<dbReference type="InterPro" id="IPR018383">
    <property type="entry name" value="UPF0324_pro"/>
</dbReference>
<keyword evidence="4 8" id="KW-0812">Transmembrane</keyword>
<comment type="similarity">
    <text evidence="2">Belongs to the UPF0324 family.</text>
</comment>
<feature type="transmembrane region" description="Helical" evidence="8">
    <location>
        <begin position="105"/>
        <end position="126"/>
    </location>
</feature>